<dbReference type="Gene3D" id="3.30.160.60">
    <property type="entry name" value="Classic Zinc Finger"/>
    <property type="match status" value="2"/>
</dbReference>
<dbReference type="AlphaFoldDB" id="A0AA36AFB4"/>
<organism evidence="8 9">
    <name type="scientific">Octopus vulgaris</name>
    <name type="common">Common octopus</name>
    <dbReference type="NCBI Taxonomy" id="6645"/>
    <lineage>
        <taxon>Eukaryota</taxon>
        <taxon>Metazoa</taxon>
        <taxon>Spiralia</taxon>
        <taxon>Lophotrochozoa</taxon>
        <taxon>Mollusca</taxon>
        <taxon>Cephalopoda</taxon>
        <taxon>Coleoidea</taxon>
        <taxon>Octopodiformes</taxon>
        <taxon>Octopoda</taxon>
        <taxon>Incirrata</taxon>
        <taxon>Octopodidae</taxon>
        <taxon>Octopus</taxon>
    </lineage>
</organism>
<dbReference type="PANTHER" id="PTHR24388">
    <property type="entry name" value="ZINC FINGER PROTEIN"/>
    <property type="match status" value="1"/>
</dbReference>
<evidence type="ECO:0000313" key="9">
    <source>
        <dbReference type="Proteomes" id="UP001162480"/>
    </source>
</evidence>
<reference evidence="8" key="1">
    <citation type="submission" date="2023-08" db="EMBL/GenBank/DDBJ databases">
        <authorList>
            <person name="Alioto T."/>
            <person name="Alioto T."/>
            <person name="Gomez Garrido J."/>
        </authorList>
    </citation>
    <scope>NUCLEOTIDE SEQUENCE</scope>
</reference>
<dbReference type="SUPFAM" id="SSF57667">
    <property type="entry name" value="beta-beta-alpha zinc fingers"/>
    <property type="match status" value="1"/>
</dbReference>
<dbReference type="EMBL" id="OX597814">
    <property type="protein sequence ID" value="CAI9715066.1"/>
    <property type="molecule type" value="Genomic_DNA"/>
</dbReference>
<dbReference type="SMART" id="SM00355">
    <property type="entry name" value="ZnF_C2H2"/>
    <property type="match status" value="2"/>
</dbReference>
<keyword evidence="3 6" id="KW-0863">Zinc-finger</keyword>
<evidence type="ECO:0000256" key="3">
    <source>
        <dbReference type="ARBA" id="ARBA00022771"/>
    </source>
</evidence>
<keyword evidence="9" id="KW-1185">Reference proteome</keyword>
<proteinExistence type="predicted"/>
<accession>A0AA36AFB4</accession>
<dbReference type="InterPro" id="IPR050527">
    <property type="entry name" value="Snail/Krueppel_Znf"/>
</dbReference>
<keyword evidence="2" id="KW-0677">Repeat</keyword>
<feature type="domain" description="C2H2-type" evidence="7">
    <location>
        <begin position="46"/>
        <end position="73"/>
    </location>
</feature>
<dbReference type="PROSITE" id="PS50157">
    <property type="entry name" value="ZINC_FINGER_C2H2_2"/>
    <property type="match status" value="2"/>
</dbReference>
<sequence>MKELLQPLSSCTRREKPYQCVISDEAFFTMNHLSYHIHIHTGEKPYYCDICDKAFSQRGHFSQHKHIHTGERPYLCFLWLSDDTQIKVFYCKLSTFLSTFKD</sequence>
<keyword evidence="5" id="KW-0539">Nucleus</keyword>
<feature type="domain" description="C2H2-type" evidence="7">
    <location>
        <begin position="18"/>
        <end position="45"/>
    </location>
</feature>
<dbReference type="InterPro" id="IPR036236">
    <property type="entry name" value="Znf_C2H2_sf"/>
</dbReference>
<dbReference type="GO" id="GO:0008270">
    <property type="term" value="F:zinc ion binding"/>
    <property type="evidence" value="ECO:0007669"/>
    <property type="project" value="UniProtKB-KW"/>
</dbReference>
<evidence type="ECO:0000256" key="6">
    <source>
        <dbReference type="PROSITE-ProRule" id="PRU00042"/>
    </source>
</evidence>
<dbReference type="GO" id="GO:0000981">
    <property type="term" value="F:DNA-binding transcription factor activity, RNA polymerase II-specific"/>
    <property type="evidence" value="ECO:0007669"/>
    <property type="project" value="TreeGrafter"/>
</dbReference>
<protein>
    <submittedName>
        <fullName evidence="8">---NA</fullName>
    </submittedName>
</protein>
<evidence type="ECO:0000256" key="4">
    <source>
        <dbReference type="ARBA" id="ARBA00022833"/>
    </source>
</evidence>
<dbReference type="Proteomes" id="UP001162480">
    <property type="component" value="Chromosome 1"/>
</dbReference>
<name>A0AA36AFB4_OCTVU</name>
<dbReference type="GO" id="GO:0000978">
    <property type="term" value="F:RNA polymerase II cis-regulatory region sequence-specific DNA binding"/>
    <property type="evidence" value="ECO:0007669"/>
    <property type="project" value="TreeGrafter"/>
</dbReference>
<evidence type="ECO:0000256" key="5">
    <source>
        <dbReference type="ARBA" id="ARBA00023242"/>
    </source>
</evidence>
<evidence type="ECO:0000256" key="2">
    <source>
        <dbReference type="ARBA" id="ARBA00022737"/>
    </source>
</evidence>
<dbReference type="PROSITE" id="PS00028">
    <property type="entry name" value="ZINC_FINGER_C2H2_1"/>
    <property type="match status" value="1"/>
</dbReference>
<evidence type="ECO:0000259" key="7">
    <source>
        <dbReference type="PROSITE" id="PS50157"/>
    </source>
</evidence>
<dbReference type="FunFam" id="3.30.160.60:FF:002343">
    <property type="entry name" value="Zinc finger protein 33A"/>
    <property type="match status" value="1"/>
</dbReference>
<dbReference type="InterPro" id="IPR013087">
    <property type="entry name" value="Znf_C2H2_type"/>
</dbReference>
<dbReference type="PANTHER" id="PTHR24388:SF104">
    <property type="entry name" value="AT-RICH BINDING PROTEIN-RELATED"/>
    <property type="match status" value="1"/>
</dbReference>
<evidence type="ECO:0000256" key="1">
    <source>
        <dbReference type="ARBA" id="ARBA00022723"/>
    </source>
</evidence>
<keyword evidence="4" id="KW-0862">Zinc</keyword>
<keyword evidence="1" id="KW-0479">Metal-binding</keyword>
<evidence type="ECO:0000313" key="8">
    <source>
        <dbReference type="EMBL" id="CAI9715066.1"/>
    </source>
</evidence>
<gene>
    <name evidence="8" type="ORF">OCTVUL_1B007799</name>
</gene>